<accession>A0ABU2IA66</accession>
<keyword evidence="2" id="KW-1133">Transmembrane helix</keyword>
<keyword evidence="2" id="KW-0812">Transmembrane</keyword>
<reference evidence="3 4" key="1">
    <citation type="submission" date="2023-01" db="EMBL/GenBank/DDBJ databases">
        <title>Xanthomonas hawaiianensis sp. nov. isolated from Araceae family in Hawaii.</title>
        <authorList>
            <person name="Chunag S.-C."/>
            <person name="Dobhal S."/>
            <person name="Alvarez A."/>
            <person name="Arif M."/>
        </authorList>
    </citation>
    <scope>NUCLEOTIDE SEQUENCE [LARGE SCALE GENOMIC DNA]</scope>
    <source>
        <strain evidence="3 4">A2111</strain>
    </source>
</reference>
<proteinExistence type="predicted"/>
<gene>
    <name evidence="3" type="ORF">PNQ69_17925</name>
</gene>
<evidence type="ECO:0000256" key="1">
    <source>
        <dbReference type="SAM" id="MobiDB-lite"/>
    </source>
</evidence>
<name>A0ABU2IA66_9XANT</name>
<evidence type="ECO:0000313" key="4">
    <source>
        <dbReference type="Proteomes" id="UP001260534"/>
    </source>
</evidence>
<evidence type="ECO:0000313" key="3">
    <source>
        <dbReference type="EMBL" id="MDS9994647.1"/>
    </source>
</evidence>
<comment type="caution">
    <text evidence="3">The sequence shown here is derived from an EMBL/GenBank/DDBJ whole genome shotgun (WGS) entry which is preliminary data.</text>
</comment>
<organism evidence="3 4">
    <name type="scientific">Xanthomonas hawaiiensis</name>
    <dbReference type="NCBI Taxonomy" id="3003247"/>
    <lineage>
        <taxon>Bacteria</taxon>
        <taxon>Pseudomonadati</taxon>
        <taxon>Pseudomonadota</taxon>
        <taxon>Gammaproteobacteria</taxon>
        <taxon>Lysobacterales</taxon>
        <taxon>Lysobacteraceae</taxon>
        <taxon>Xanthomonas</taxon>
    </lineage>
</organism>
<feature type="transmembrane region" description="Helical" evidence="2">
    <location>
        <begin position="67"/>
        <end position="90"/>
    </location>
</feature>
<evidence type="ECO:0000256" key="2">
    <source>
        <dbReference type="SAM" id="Phobius"/>
    </source>
</evidence>
<keyword evidence="2" id="KW-0472">Membrane</keyword>
<protein>
    <submittedName>
        <fullName evidence="3">Uncharacterized protein</fullName>
    </submittedName>
</protein>
<dbReference type="EMBL" id="JAQMHB010000001">
    <property type="protein sequence ID" value="MDS9994647.1"/>
    <property type="molecule type" value="Genomic_DNA"/>
</dbReference>
<feature type="region of interest" description="Disordered" evidence="1">
    <location>
        <begin position="184"/>
        <end position="206"/>
    </location>
</feature>
<dbReference type="Proteomes" id="UP001260534">
    <property type="component" value="Unassembled WGS sequence"/>
</dbReference>
<feature type="transmembrane region" description="Helical" evidence="2">
    <location>
        <begin position="41"/>
        <end position="61"/>
    </location>
</feature>
<keyword evidence="4" id="KW-1185">Reference proteome</keyword>
<feature type="transmembrane region" description="Helical" evidence="2">
    <location>
        <begin position="151"/>
        <end position="173"/>
    </location>
</feature>
<feature type="compositionally biased region" description="Low complexity" evidence="1">
    <location>
        <begin position="184"/>
        <end position="197"/>
    </location>
</feature>
<sequence>MRTSTTAIPRHAGTRATLAAAPAKAPHQDDRVMQAWKRRSIGILDIGGAVIGVLAIVSQVPNLRQPADWLICAAFAALYSWGIYCGIQLLEGRPNAVRVNRAFWLAQVPTFGSPLASYVFNCGFHLTAVVQFAPFKASANFLFGSRFTFTLFQSGTTLFFGVNLFALAIVLFLGRQLRNRPGAATDAAATEAGTAPPQDNAPHGAP</sequence>
<dbReference type="RefSeq" id="WP_209229419.1">
    <property type="nucleotide sequence ID" value="NZ_JAGHXG010000004.1"/>
</dbReference>